<dbReference type="Gene3D" id="2.60.200.20">
    <property type="match status" value="1"/>
</dbReference>
<evidence type="ECO:0000313" key="5">
    <source>
        <dbReference type="Proteomes" id="UP000244893"/>
    </source>
</evidence>
<evidence type="ECO:0000256" key="1">
    <source>
        <dbReference type="ARBA" id="ARBA00022553"/>
    </source>
</evidence>
<evidence type="ECO:0000313" key="4">
    <source>
        <dbReference type="EMBL" id="PVZ96402.1"/>
    </source>
</evidence>
<feature type="compositionally biased region" description="Low complexity" evidence="2">
    <location>
        <begin position="1"/>
        <end position="10"/>
    </location>
</feature>
<protein>
    <recommendedName>
        <fullName evidence="3">FHA domain-containing protein</fullName>
    </recommendedName>
</protein>
<feature type="region of interest" description="Disordered" evidence="2">
    <location>
        <begin position="1"/>
        <end position="27"/>
    </location>
</feature>
<evidence type="ECO:0000259" key="3">
    <source>
        <dbReference type="PROSITE" id="PS50006"/>
    </source>
</evidence>
<dbReference type="OrthoDB" id="3637276at2"/>
<comment type="caution">
    <text evidence="4">The sequence shown here is derived from an EMBL/GenBank/DDBJ whole genome shotgun (WGS) entry which is preliminary data.</text>
</comment>
<dbReference type="InterPro" id="IPR000253">
    <property type="entry name" value="FHA_dom"/>
</dbReference>
<proteinExistence type="predicted"/>
<feature type="domain" description="FHA" evidence="3">
    <location>
        <begin position="75"/>
        <end position="126"/>
    </location>
</feature>
<dbReference type="EMBL" id="QEOP01000001">
    <property type="protein sequence ID" value="PVZ96402.1"/>
    <property type="molecule type" value="Genomic_DNA"/>
</dbReference>
<reference evidence="4 5" key="1">
    <citation type="submission" date="2018-05" db="EMBL/GenBank/DDBJ databases">
        <title>Amnibacterium sp. M8JJ-5, whole genome shotgun sequence.</title>
        <authorList>
            <person name="Tuo L."/>
        </authorList>
    </citation>
    <scope>NUCLEOTIDE SEQUENCE [LARGE SCALE GENOMIC DNA]</scope>
    <source>
        <strain evidence="4 5">M8JJ-5</strain>
    </source>
</reference>
<keyword evidence="1" id="KW-0597">Phosphoprotein</keyword>
<dbReference type="Pfam" id="PF00498">
    <property type="entry name" value="FHA"/>
    <property type="match status" value="1"/>
</dbReference>
<dbReference type="SUPFAM" id="SSF49879">
    <property type="entry name" value="SMAD/FHA domain"/>
    <property type="match status" value="1"/>
</dbReference>
<dbReference type="SMART" id="SM00240">
    <property type="entry name" value="FHA"/>
    <property type="match status" value="1"/>
</dbReference>
<keyword evidence="5" id="KW-1185">Reference proteome</keyword>
<dbReference type="InterPro" id="IPR008984">
    <property type="entry name" value="SMAD_FHA_dom_sf"/>
</dbReference>
<dbReference type="Proteomes" id="UP000244893">
    <property type="component" value="Unassembled WGS sequence"/>
</dbReference>
<gene>
    <name evidence="4" type="ORF">DDQ50_06220</name>
</gene>
<dbReference type="CDD" id="cd00060">
    <property type="entry name" value="FHA"/>
    <property type="match status" value="1"/>
</dbReference>
<organism evidence="4 5">
    <name type="scientific">Amnibacterium flavum</name>
    <dbReference type="NCBI Taxonomy" id="2173173"/>
    <lineage>
        <taxon>Bacteria</taxon>
        <taxon>Bacillati</taxon>
        <taxon>Actinomycetota</taxon>
        <taxon>Actinomycetes</taxon>
        <taxon>Micrococcales</taxon>
        <taxon>Microbacteriaceae</taxon>
        <taxon>Amnibacterium</taxon>
    </lineage>
</organism>
<dbReference type="PROSITE" id="PS50006">
    <property type="entry name" value="FHA_DOMAIN"/>
    <property type="match status" value="1"/>
</dbReference>
<sequence>MQQETAAQPVVAPPSVAPSTDFEPEPVLPVPAAVVPAPAVAPETATPVPDEPEAAPGDWTLEIDGADFGSIPDVLVLGRAPNAAVPGARLLPVSGGGTVSATHAVLRRDGDAVTLEDLGSTNGTAVVVGDGRELLPPHQAVRITETVDVWLAHARLRLRRS</sequence>
<dbReference type="AlphaFoldDB" id="A0A2V1HWT5"/>
<evidence type="ECO:0000256" key="2">
    <source>
        <dbReference type="SAM" id="MobiDB-lite"/>
    </source>
</evidence>
<accession>A0A2V1HWT5</accession>
<name>A0A2V1HWT5_9MICO</name>